<dbReference type="AlphaFoldDB" id="A0A4C1WZ10"/>
<protein>
    <submittedName>
        <fullName evidence="1">Uncharacterized protein</fullName>
    </submittedName>
</protein>
<dbReference type="EMBL" id="BGZK01000682">
    <property type="protein sequence ID" value="GBP55942.1"/>
    <property type="molecule type" value="Genomic_DNA"/>
</dbReference>
<keyword evidence="2" id="KW-1185">Reference proteome</keyword>
<evidence type="ECO:0000313" key="1">
    <source>
        <dbReference type="EMBL" id="GBP55942.1"/>
    </source>
</evidence>
<comment type="caution">
    <text evidence="1">The sequence shown here is derived from an EMBL/GenBank/DDBJ whole genome shotgun (WGS) entry which is preliminary data.</text>
</comment>
<organism evidence="1 2">
    <name type="scientific">Eumeta variegata</name>
    <name type="common">Bagworm moth</name>
    <name type="synonym">Eumeta japonica</name>
    <dbReference type="NCBI Taxonomy" id="151549"/>
    <lineage>
        <taxon>Eukaryota</taxon>
        <taxon>Metazoa</taxon>
        <taxon>Ecdysozoa</taxon>
        <taxon>Arthropoda</taxon>
        <taxon>Hexapoda</taxon>
        <taxon>Insecta</taxon>
        <taxon>Pterygota</taxon>
        <taxon>Neoptera</taxon>
        <taxon>Endopterygota</taxon>
        <taxon>Lepidoptera</taxon>
        <taxon>Glossata</taxon>
        <taxon>Ditrysia</taxon>
        <taxon>Tineoidea</taxon>
        <taxon>Psychidae</taxon>
        <taxon>Oiketicinae</taxon>
        <taxon>Eumeta</taxon>
    </lineage>
</organism>
<reference evidence="1 2" key="1">
    <citation type="journal article" date="2019" name="Commun. Biol.">
        <title>The bagworm genome reveals a unique fibroin gene that provides high tensile strength.</title>
        <authorList>
            <person name="Kono N."/>
            <person name="Nakamura H."/>
            <person name="Ohtoshi R."/>
            <person name="Tomita M."/>
            <person name="Numata K."/>
            <person name="Arakawa K."/>
        </authorList>
    </citation>
    <scope>NUCLEOTIDE SEQUENCE [LARGE SCALE GENOMIC DNA]</scope>
</reference>
<gene>
    <name evidence="1" type="ORF">EVAR_97655_1</name>
</gene>
<dbReference type="Proteomes" id="UP000299102">
    <property type="component" value="Unassembled WGS sequence"/>
</dbReference>
<name>A0A4C1WZ10_EUMVA</name>
<proteinExistence type="predicted"/>
<accession>A0A4C1WZ10</accession>
<evidence type="ECO:0000313" key="2">
    <source>
        <dbReference type="Proteomes" id="UP000299102"/>
    </source>
</evidence>
<sequence>MDAGFARTCFGFGHVRSVDVGVVGRLFEKRYSCWLIDNKLTHIDVNAGLKYVKSDIIHGGASSAIHSFRIEWPSPLMAQPVALDPDGLGSNPVTNELTDVSEIKSLALCLEGLGKATVVGNLC</sequence>